<dbReference type="EMBL" id="FOQY01000072">
    <property type="protein sequence ID" value="SFL20968.1"/>
    <property type="molecule type" value="Genomic_DNA"/>
</dbReference>
<dbReference type="GO" id="GO:0016757">
    <property type="term" value="F:glycosyltransferase activity"/>
    <property type="evidence" value="ECO:0007669"/>
    <property type="project" value="UniProtKB-KW"/>
</dbReference>
<accession>A0A1I4FSY3</accession>
<dbReference type="CDD" id="cd00761">
    <property type="entry name" value="Glyco_tranf_GTA_type"/>
    <property type="match status" value="1"/>
</dbReference>
<evidence type="ECO:0000256" key="3">
    <source>
        <dbReference type="ARBA" id="ARBA00022676"/>
    </source>
</evidence>
<proteinExistence type="inferred from homology"/>
<feature type="domain" description="Glycosyltransferase 2-like" evidence="5">
    <location>
        <begin position="11"/>
        <end position="138"/>
    </location>
</feature>
<dbReference type="GeneID" id="96303865"/>
<evidence type="ECO:0000313" key="7">
    <source>
        <dbReference type="Proteomes" id="UP000199111"/>
    </source>
</evidence>
<comment type="pathway">
    <text evidence="1">Cell wall biogenesis; cell wall polysaccharide biosynthesis.</text>
</comment>
<protein>
    <submittedName>
        <fullName evidence="6">Glycosyltransferase, GT2 family</fullName>
    </submittedName>
</protein>
<dbReference type="AlphaFoldDB" id="A0A1I4FSY3"/>
<name>A0A1I4FSY3_9ACTN</name>
<reference evidence="7" key="1">
    <citation type="submission" date="2016-10" db="EMBL/GenBank/DDBJ databases">
        <authorList>
            <person name="Varghese N."/>
            <person name="Submissions S."/>
        </authorList>
    </citation>
    <scope>NUCLEOTIDE SEQUENCE [LARGE SCALE GENOMIC DNA]</scope>
    <source>
        <strain evidence="7">CGMCC 4.2126</strain>
    </source>
</reference>
<evidence type="ECO:0000256" key="4">
    <source>
        <dbReference type="ARBA" id="ARBA00022679"/>
    </source>
</evidence>
<evidence type="ECO:0000256" key="2">
    <source>
        <dbReference type="ARBA" id="ARBA00006739"/>
    </source>
</evidence>
<dbReference type="PANTHER" id="PTHR43179">
    <property type="entry name" value="RHAMNOSYLTRANSFERASE WBBL"/>
    <property type="match status" value="1"/>
</dbReference>
<gene>
    <name evidence="6" type="ORF">SAMN05216275_1728</name>
</gene>
<dbReference type="SUPFAM" id="SSF53448">
    <property type="entry name" value="Nucleotide-diphospho-sugar transferases"/>
    <property type="match status" value="1"/>
</dbReference>
<dbReference type="Gene3D" id="3.90.550.10">
    <property type="entry name" value="Spore Coat Polysaccharide Biosynthesis Protein SpsA, Chain A"/>
    <property type="match status" value="1"/>
</dbReference>
<dbReference type="Proteomes" id="UP000199111">
    <property type="component" value="Unassembled WGS sequence"/>
</dbReference>
<keyword evidence="3" id="KW-0328">Glycosyltransferase</keyword>
<evidence type="ECO:0000259" key="5">
    <source>
        <dbReference type="Pfam" id="PF00535"/>
    </source>
</evidence>
<sequence length="330" mass="36425">MSERQLLVSLVTSARGNGGRLRNLLTSLTEQSFPPEQLEILLVDNDPLGRHGAVATAARGAWPFSVQVLREPRAGASRGRNRGILAARGRFVALTDPDITPAPGWLAALVDAAEQERAAVVGGRTDSLYPDGTVVPLQDSSARPLRECHGPPEWPEQRTGYDWPYWITTANMLIDRAAALQVGPFRTDLGRRGRLLLDCEDLEWVDRAVQRGLTTVIEPAAVVTHPVGRDETTTRWFLAQGICHGICVARMHSSVRVHPASIRADREAVALALESLVMGWGFLDRGAAVRGVRDLARIAAYHAERTRLLRRRPHRWAAFCLPPLFPRKEC</sequence>
<keyword evidence="7" id="KW-1185">Reference proteome</keyword>
<dbReference type="Pfam" id="PF00535">
    <property type="entry name" value="Glycos_transf_2"/>
    <property type="match status" value="1"/>
</dbReference>
<dbReference type="InterPro" id="IPR029044">
    <property type="entry name" value="Nucleotide-diphossugar_trans"/>
</dbReference>
<dbReference type="InterPro" id="IPR001173">
    <property type="entry name" value="Glyco_trans_2-like"/>
</dbReference>
<organism evidence="6 7">
    <name type="scientific">Streptosporangium canum</name>
    <dbReference type="NCBI Taxonomy" id="324952"/>
    <lineage>
        <taxon>Bacteria</taxon>
        <taxon>Bacillati</taxon>
        <taxon>Actinomycetota</taxon>
        <taxon>Actinomycetes</taxon>
        <taxon>Streptosporangiales</taxon>
        <taxon>Streptosporangiaceae</taxon>
        <taxon>Streptosporangium</taxon>
    </lineage>
</organism>
<dbReference type="PANTHER" id="PTHR43179:SF12">
    <property type="entry name" value="GALACTOFURANOSYLTRANSFERASE GLFT2"/>
    <property type="match status" value="1"/>
</dbReference>
<keyword evidence="4 6" id="KW-0808">Transferase</keyword>
<dbReference type="RefSeq" id="WP_093892336.1">
    <property type="nucleotide sequence ID" value="NZ_FOQY01000072.1"/>
</dbReference>
<comment type="similarity">
    <text evidence="2">Belongs to the glycosyltransferase 2 family.</text>
</comment>
<evidence type="ECO:0000313" key="6">
    <source>
        <dbReference type="EMBL" id="SFL20968.1"/>
    </source>
</evidence>
<evidence type="ECO:0000256" key="1">
    <source>
        <dbReference type="ARBA" id="ARBA00004776"/>
    </source>
</evidence>